<dbReference type="InterPro" id="IPR005182">
    <property type="entry name" value="YdbS-like_PH"/>
</dbReference>
<keyword evidence="1" id="KW-0812">Transmembrane</keyword>
<evidence type="ECO:0000313" key="3">
    <source>
        <dbReference type="EMBL" id="PSJ39692.1"/>
    </source>
</evidence>
<dbReference type="PANTHER" id="PTHR34473:SF3">
    <property type="entry name" value="TRANSMEMBRANE PROTEIN-RELATED"/>
    <property type="match status" value="1"/>
</dbReference>
<dbReference type="Proteomes" id="UP000241167">
    <property type="component" value="Unassembled WGS sequence"/>
</dbReference>
<dbReference type="OrthoDB" id="1750577at2"/>
<evidence type="ECO:0000259" key="2">
    <source>
        <dbReference type="Pfam" id="PF03703"/>
    </source>
</evidence>
<evidence type="ECO:0000256" key="1">
    <source>
        <dbReference type="SAM" id="Phobius"/>
    </source>
</evidence>
<organism evidence="3 4">
    <name type="scientific">Allosphingosinicella deserti</name>
    <dbReference type="NCBI Taxonomy" id="2116704"/>
    <lineage>
        <taxon>Bacteria</taxon>
        <taxon>Pseudomonadati</taxon>
        <taxon>Pseudomonadota</taxon>
        <taxon>Alphaproteobacteria</taxon>
        <taxon>Sphingomonadales</taxon>
        <taxon>Sphingomonadaceae</taxon>
        <taxon>Allosphingosinicella</taxon>
    </lineage>
</organism>
<keyword evidence="1" id="KW-1133">Transmembrane helix</keyword>
<sequence length="153" mass="17163">MISLERGQLMVMRVRAFAVALGIFAAAAVGEAVLHERMLLPRGVISLPVLMPLIWLVAIAPARRFRAWGYQRTEDELHVRQGVWTEIETLVPLDRVQHIDIAQGPLERACAVCRLVLHTAGTANSQVVVPGLSRHTAESMRDDIRTRIRQEAW</sequence>
<keyword evidence="1" id="KW-0472">Membrane</keyword>
<feature type="domain" description="YdbS-like PH" evidence="2">
    <location>
        <begin position="66"/>
        <end position="142"/>
    </location>
</feature>
<proteinExistence type="predicted"/>
<accession>A0A2P7QNZ7</accession>
<dbReference type="RefSeq" id="WP_106513588.1">
    <property type="nucleotide sequence ID" value="NZ_PXYI01000004.1"/>
</dbReference>
<protein>
    <recommendedName>
        <fullName evidence="2">YdbS-like PH domain-containing protein</fullName>
    </recommendedName>
</protein>
<dbReference type="EMBL" id="PXYI01000004">
    <property type="protein sequence ID" value="PSJ39692.1"/>
    <property type="molecule type" value="Genomic_DNA"/>
</dbReference>
<evidence type="ECO:0000313" key="4">
    <source>
        <dbReference type="Proteomes" id="UP000241167"/>
    </source>
</evidence>
<dbReference type="Pfam" id="PF03703">
    <property type="entry name" value="bPH_2"/>
    <property type="match status" value="1"/>
</dbReference>
<dbReference type="PANTHER" id="PTHR34473">
    <property type="entry name" value="UPF0699 TRANSMEMBRANE PROTEIN YDBS"/>
    <property type="match status" value="1"/>
</dbReference>
<feature type="transmembrane region" description="Helical" evidence="1">
    <location>
        <begin position="42"/>
        <end position="62"/>
    </location>
</feature>
<dbReference type="AlphaFoldDB" id="A0A2P7QNZ7"/>
<keyword evidence="4" id="KW-1185">Reference proteome</keyword>
<reference evidence="3 4" key="1">
    <citation type="submission" date="2018-03" db="EMBL/GenBank/DDBJ databases">
        <title>The draft genome of Sphingosinicella sp. GL-C-18.</title>
        <authorList>
            <person name="Liu L."/>
            <person name="Li L."/>
            <person name="Liang L."/>
            <person name="Zhang X."/>
            <person name="Wang T."/>
        </authorList>
    </citation>
    <scope>NUCLEOTIDE SEQUENCE [LARGE SCALE GENOMIC DNA]</scope>
    <source>
        <strain evidence="3 4">GL-C-18</strain>
    </source>
</reference>
<comment type="caution">
    <text evidence="3">The sequence shown here is derived from an EMBL/GenBank/DDBJ whole genome shotgun (WGS) entry which is preliminary data.</text>
</comment>
<name>A0A2P7QNZ7_9SPHN</name>
<gene>
    <name evidence="3" type="ORF">C7I55_13965</name>
</gene>